<protein>
    <submittedName>
        <fullName evidence="1">Uncharacterized protein</fullName>
    </submittedName>
</protein>
<name>A0A6C0CF27_9ZZZZ</name>
<evidence type="ECO:0000313" key="1">
    <source>
        <dbReference type="EMBL" id="QHT02913.1"/>
    </source>
</evidence>
<dbReference type="AlphaFoldDB" id="A0A6C0CF27"/>
<accession>A0A6C0CF27</accession>
<organism evidence="1">
    <name type="scientific">viral metagenome</name>
    <dbReference type="NCBI Taxonomy" id="1070528"/>
    <lineage>
        <taxon>unclassified sequences</taxon>
        <taxon>metagenomes</taxon>
        <taxon>organismal metagenomes</taxon>
    </lineage>
</organism>
<proteinExistence type="predicted"/>
<dbReference type="EMBL" id="MN739403">
    <property type="protein sequence ID" value="QHT02913.1"/>
    <property type="molecule type" value="Genomic_DNA"/>
</dbReference>
<sequence length="98" mass="11745">MSLLLLNDINQFKELLEGYIELYNNKPINKTTTIKKEFEDMRVINQSLKGVQSRIYYIFTNTDQHPEIVRIKKYNDCLLEDLKKIQMVYLKKILMSNI</sequence>
<reference evidence="1" key="1">
    <citation type="journal article" date="2020" name="Nature">
        <title>Giant virus diversity and host interactions through global metagenomics.</title>
        <authorList>
            <person name="Schulz F."/>
            <person name="Roux S."/>
            <person name="Paez-Espino D."/>
            <person name="Jungbluth S."/>
            <person name="Walsh D.A."/>
            <person name="Denef V.J."/>
            <person name="McMahon K.D."/>
            <person name="Konstantinidis K.T."/>
            <person name="Eloe-Fadrosh E.A."/>
            <person name="Kyrpides N.C."/>
            <person name="Woyke T."/>
        </authorList>
    </citation>
    <scope>NUCLEOTIDE SEQUENCE</scope>
    <source>
        <strain evidence="1">GVMAG-M-3300020727-4</strain>
    </source>
</reference>